<sequence>MPLAVRYMVLPIAFSIALSLCSPVAAEVIASKSYSYFDIRGKTADELDRELSRRGPTASGSSARHPGATKIRFGGEATYIQDNGRCRVGNVKVTVHTQIILPRWSSRNGASKELSMIWDALSSDIKRHEERHAEIARDQARAMERAIRALPQQRGCEAMQELVSDESARGIEEHDRQQARFDRVEAVNFQKRMLRLLNNRINGRGGAK</sequence>
<gene>
    <name evidence="4" type="ORF">A4U53_18715</name>
    <name evidence="3" type="ORF">GR204_05145</name>
</gene>
<feature type="region of interest" description="Disordered" evidence="1">
    <location>
        <begin position="49"/>
        <end position="68"/>
    </location>
</feature>
<dbReference type="EMBL" id="WUEZ01000004">
    <property type="protein sequence ID" value="NEI33390.1"/>
    <property type="molecule type" value="Genomic_DNA"/>
</dbReference>
<dbReference type="eggNOG" id="COG5661">
    <property type="taxonomic scope" value="Bacteria"/>
</dbReference>
<feature type="signal peptide" evidence="2">
    <location>
        <begin position="1"/>
        <end position="26"/>
    </location>
</feature>
<name>A0A179BVN0_RHILE</name>
<evidence type="ECO:0000256" key="1">
    <source>
        <dbReference type="SAM" id="MobiDB-lite"/>
    </source>
</evidence>
<dbReference type="Pfam" id="PF06037">
    <property type="entry name" value="DUF922"/>
    <property type="match status" value="1"/>
</dbReference>
<protein>
    <submittedName>
        <fullName evidence="3">DUF922 domain-containing protein</fullName>
    </submittedName>
    <submittedName>
        <fullName evidence="4">Peptidase</fullName>
    </submittedName>
</protein>
<reference evidence="4" key="1">
    <citation type="submission" date="2016-04" db="EMBL/GenBank/DDBJ databases">
        <title>Fast-growing isolate from the root nodules of Vavilovia formosa.</title>
        <authorList>
            <person name="Kimeklis A."/>
            <person name="Safronova V."/>
            <person name="Belimov A."/>
            <person name="Andronov E."/>
        </authorList>
    </citation>
    <scope>NUCLEOTIDE SEQUENCE [LARGE SCALE GENOMIC DNA]</scope>
    <source>
        <strain evidence="4">Vaf-46</strain>
    </source>
</reference>
<reference evidence="3 5" key="2">
    <citation type="submission" date="2019-12" db="EMBL/GenBank/DDBJ databases">
        <title>Rhizobium genotypes associated with high levels of biological nitrogen fixation by grain legumes in a temperate-maritime cropping system.</title>
        <authorList>
            <person name="Maluk M."/>
            <person name="Francesc Ferrando Molina F."/>
            <person name="Lopez Del Egido L."/>
            <person name="Lafos M."/>
            <person name="Langarica-Fuentes A."/>
            <person name="Gebre Yohannes G."/>
            <person name="Young M.W."/>
            <person name="Martin P."/>
            <person name="Gantlett R."/>
            <person name="Kenicer G."/>
            <person name="Hawes C."/>
            <person name="Begg G.S."/>
            <person name="Quilliam R.S."/>
            <person name="Squire G.R."/>
            <person name="Poole P.S."/>
            <person name="Young P.W."/>
            <person name="Iannetta P.M."/>
            <person name="James E.K."/>
        </authorList>
    </citation>
    <scope>NUCLEOTIDE SEQUENCE [LARGE SCALE GENOMIC DNA]</scope>
    <source>
        <strain evidence="3 5">JHI1096</strain>
    </source>
</reference>
<evidence type="ECO:0000313" key="3">
    <source>
        <dbReference type="EMBL" id="NEI33390.1"/>
    </source>
</evidence>
<organism evidence="4">
    <name type="scientific">Rhizobium leguminosarum</name>
    <dbReference type="NCBI Taxonomy" id="384"/>
    <lineage>
        <taxon>Bacteria</taxon>
        <taxon>Pseudomonadati</taxon>
        <taxon>Pseudomonadota</taxon>
        <taxon>Alphaproteobacteria</taxon>
        <taxon>Hyphomicrobiales</taxon>
        <taxon>Rhizobiaceae</taxon>
        <taxon>Rhizobium/Agrobacterium group</taxon>
        <taxon>Rhizobium</taxon>
    </lineage>
</organism>
<dbReference type="EMBL" id="LWBS01000120">
    <property type="protein sequence ID" value="OAP95221.1"/>
    <property type="molecule type" value="Genomic_DNA"/>
</dbReference>
<accession>A0A179BVN0</accession>
<comment type="caution">
    <text evidence="4">The sequence shown here is derived from an EMBL/GenBank/DDBJ whole genome shotgun (WGS) entry which is preliminary data.</text>
</comment>
<dbReference type="Proteomes" id="UP000471560">
    <property type="component" value="Unassembled WGS sequence"/>
</dbReference>
<dbReference type="PIRSF" id="PIRSF010521">
    <property type="entry name" value="DUF922_bac"/>
    <property type="match status" value="1"/>
</dbReference>
<evidence type="ECO:0000313" key="4">
    <source>
        <dbReference type="EMBL" id="OAP95221.1"/>
    </source>
</evidence>
<proteinExistence type="predicted"/>
<dbReference type="AlphaFoldDB" id="A0A179BVN0"/>
<dbReference type="RefSeq" id="WP_064246894.1">
    <property type="nucleotide sequence ID" value="NZ_CAXURF020000001.1"/>
</dbReference>
<evidence type="ECO:0000256" key="2">
    <source>
        <dbReference type="SAM" id="SignalP"/>
    </source>
</evidence>
<keyword evidence="2" id="KW-0732">Signal</keyword>
<dbReference type="InterPro" id="IPR010321">
    <property type="entry name" value="DUF922"/>
</dbReference>
<feature type="chain" id="PRO_5036010294" evidence="2">
    <location>
        <begin position="27"/>
        <end position="208"/>
    </location>
</feature>
<evidence type="ECO:0000313" key="5">
    <source>
        <dbReference type="Proteomes" id="UP000471560"/>
    </source>
</evidence>